<keyword evidence="6" id="KW-1185">Reference proteome</keyword>
<dbReference type="SMART" id="SM00344">
    <property type="entry name" value="HTH_ASNC"/>
    <property type="match status" value="2"/>
</dbReference>
<dbReference type="InterPro" id="IPR000485">
    <property type="entry name" value="AsnC-type_HTH_dom"/>
</dbReference>
<dbReference type="Pfam" id="PF13404">
    <property type="entry name" value="HTH_AsnC-type"/>
    <property type="match status" value="2"/>
</dbReference>
<dbReference type="InterPro" id="IPR011008">
    <property type="entry name" value="Dimeric_a/b-barrel"/>
</dbReference>
<dbReference type="InterPro" id="IPR036388">
    <property type="entry name" value="WH-like_DNA-bd_sf"/>
</dbReference>
<dbReference type="PROSITE" id="PS50956">
    <property type="entry name" value="HTH_ASNC_2"/>
    <property type="match status" value="2"/>
</dbReference>
<protein>
    <submittedName>
        <fullName evidence="5">Lrp/AsnC family transcriptional regulator</fullName>
    </submittedName>
</protein>
<comment type="caution">
    <text evidence="5">The sequence shown here is derived from an EMBL/GenBank/DDBJ whole genome shotgun (WGS) entry which is preliminary data.</text>
</comment>
<feature type="domain" description="HTH asnC-type" evidence="4">
    <location>
        <begin position="6"/>
        <end position="66"/>
    </location>
</feature>
<gene>
    <name evidence="5" type="ORF">ACFFNX_17610</name>
</gene>
<dbReference type="Proteomes" id="UP001589627">
    <property type="component" value="Unassembled WGS sequence"/>
</dbReference>
<proteinExistence type="predicted"/>
<organism evidence="5 6">
    <name type="scientific">Actinoallomurus acaciae</name>
    <dbReference type="NCBI Taxonomy" id="502577"/>
    <lineage>
        <taxon>Bacteria</taxon>
        <taxon>Bacillati</taxon>
        <taxon>Actinomycetota</taxon>
        <taxon>Actinomycetes</taxon>
        <taxon>Streptosporangiales</taxon>
        <taxon>Thermomonosporaceae</taxon>
        <taxon>Actinoallomurus</taxon>
    </lineage>
</organism>
<sequence length="322" mass="34827">METVTIDLLDRKIAHALQLDGRAPFNVIAEALGVSDQTVARRYRRLRSAGALRVVGLPDPARVGQVMWALRLRCAPGAATPIAEALARRPDTSWVSLTSAGTEIVCFARAHGPRLRDAPLLDRLPRTPKVIAVTAHCLLHMYAGGPTGWRRRTEALTPEQVRRLRHDPPTGTGALTLSAADEALLAELALDGRTGYPELATATGWSPSTVQRRLEHLRMTGALFFDVDIDPELLGYPAEAVLWLSVPPTRLSQVGATLAAHPEVALAAATTGPANLMALVGCRDVHDLYDYITTRLGDLEAIERLETAPVIEHLKRSGALLI</sequence>
<keyword evidence="2" id="KW-0238">DNA-binding</keyword>
<evidence type="ECO:0000256" key="1">
    <source>
        <dbReference type="ARBA" id="ARBA00023015"/>
    </source>
</evidence>
<dbReference type="SUPFAM" id="SSF54909">
    <property type="entry name" value="Dimeric alpha+beta barrel"/>
    <property type="match status" value="1"/>
</dbReference>
<dbReference type="InterPro" id="IPR036390">
    <property type="entry name" value="WH_DNA-bd_sf"/>
</dbReference>
<keyword evidence="1" id="KW-0805">Transcription regulation</keyword>
<dbReference type="Gene3D" id="1.10.10.10">
    <property type="entry name" value="Winged helix-like DNA-binding domain superfamily/Winged helix DNA-binding domain"/>
    <property type="match status" value="2"/>
</dbReference>
<dbReference type="RefSeq" id="WP_378202755.1">
    <property type="nucleotide sequence ID" value="NZ_JBHLZP010000116.1"/>
</dbReference>
<reference evidence="5 6" key="1">
    <citation type="submission" date="2024-09" db="EMBL/GenBank/DDBJ databases">
        <authorList>
            <person name="Sun Q."/>
            <person name="Mori K."/>
        </authorList>
    </citation>
    <scope>NUCLEOTIDE SEQUENCE [LARGE SCALE GENOMIC DNA]</scope>
    <source>
        <strain evidence="5 6">TBRC 0563</strain>
    </source>
</reference>
<evidence type="ECO:0000313" key="5">
    <source>
        <dbReference type="EMBL" id="MFB9834005.1"/>
    </source>
</evidence>
<evidence type="ECO:0000259" key="4">
    <source>
        <dbReference type="PROSITE" id="PS50956"/>
    </source>
</evidence>
<dbReference type="Pfam" id="PF01037">
    <property type="entry name" value="AsnC_trans_reg"/>
    <property type="match status" value="1"/>
</dbReference>
<dbReference type="EMBL" id="JBHLZP010000116">
    <property type="protein sequence ID" value="MFB9834005.1"/>
    <property type="molecule type" value="Genomic_DNA"/>
</dbReference>
<dbReference type="InterPro" id="IPR019887">
    <property type="entry name" value="Tscrpt_reg_AsnC/Lrp_C"/>
</dbReference>
<feature type="domain" description="HTH asnC-type" evidence="4">
    <location>
        <begin position="177"/>
        <end position="237"/>
    </location>
</feature>
<dbReference type="InterPro" id="IPR019888">
    <property type="entry name" value="Tscrpt_reg_AsnC-like"/>
</dbReference>
<evidence type="ECO:0000256" key="3">
    <source>
        <dbReference type="ARBA" id="ARBA00023163"/>
    </source>
</evidence>
<keyword evidence="3" id="KW-0804">Transcription</keyword>
<accession>A0ABV5YG39</accession>
<dbReference type="PANTHER" id="PTHR30154:SF34">
    <property type="entry name" value="TRANSCRIPTIONAL REGULATOR AZLB"/>
    <property type="match status" value="1"/>
</dbReference>
<evidence type="ECO:0000313" key="6">
    <source>
        <dbReference type="Proteomes" id="UP001589627"/>
    </source>
</evidence>
<evidence type="ECO:0000256" key="2">
    <source>
        <dbReference type="ARBA" id="ARBA00023125"/>
    </source>
</evidence>
<name>A0ABV5YG39_9ACTN</name>
<dbReference type="PANTHER" id="PTHR30154">
    <property type="entry name" value="LEUCINE-RESPONSIVE REGULATORY PROTEIN"/>
    <property type="match status" value="1"/>
</dbReference>
<dbReference type="Gene3D" id="3.30.70.920">
    <property type="match status" value="1"/>
</dbReference>
<dbReference type="PRINTS" id="PR00033">
    <property type="entry name" value="HTHASNC"/>
</dbReference>
<dbReference type="SUPFAM" id="SSF46785">
    <property type="entry name" value="Winged helix' DNA-binding domain"/>
    <property type="match status" value="2"/>
</dbReference>